<evidence type="ECO:0000256" key="1">
    <source>
        <dbReference type="SAM" id="MobiDB-lite"/>
    </source>
</evidence>
<protein>
    <submittedName>
        <fullName evidence="2">Uncharacterized protein</fullName>
    </submittedName>
</protein>
<evidence type="ECO:0000313" key="2">
    <source>
        <dbReference type="EMBL" id="CEM34765.1"/>
    </source>
</evidence>
<feature type="region of interest" description="Disordered" evidence="1">
    <location>
        <begin position="303"/>
        <end position="328"/>
    </location>
</feature>
<accession>A0A0G4GVJ7</accession>
<keyword evidence="3" id="KW-1185">Reference proteome</keyword>
<dbReference type="InParanoid" id="A0A0G4GVJ7"/>
<feature type="compositionally biased region" description="Low complexity" evidence="1">
    <location>
        <begin position="459"/>
        <end position="478"/>
    </location>
</feature>
<dbReference type="VEuPathDB" id="CryptoDB:Vbra_18735"/>
<name>A0A0G4GVJ7_VITBC</name>
<dbReference type="AlphaFoldDB" id="A0A0G4GVJ7"/>
<dbReference type="EMBL" id="CDMY01000831">
    <property type="protein sequence ID" value="CEM34765.1"/>
    <property type="molecule type" value="Genomic_DNA"/>
</dbReference>
<dbReference type="Proteomes" id="UP000041254">
    <property type="component" value="Unassembled WGS sequence"/>
</dbReference>
<proteinExistence type="predicted"/>
<sequence length="478" mass="51301">MSTRKARSTANLSSALDLTNVSIDVIYGVADHLAATECVILRTTCRSHRRALGSFYFRLRVVSRTASASVSAHSCLRKPSRISLGGGLSIAVTEESSWRQLCCLIEAAGDWRRWEDLSRLIASLFPSSGGSTFTLDASRLLSDIPSLSLLRDLPEDLLQYTLMRHFLQHTDGRPLGVDYNVRQLAALCRAVRGSSDALPAPASHRSDSAMMSPLSLLHLSRKGQLVCFAVCKYLDSYTRPAFECMVYVREGGMALLGHLRRDQWERVIRQDTTGASLAAAQAATRPRYKVETFYRHLQGGVDDTARADDLSSPPPTPRSSPSSSAHSSRDILAVATVLYSLPVATNTQPGAPPPPLPASSSVLIRLKLWKAPHTASGGEAGAGRDHSRVCERALAGLMHKWRAVGGVGQLKHTELVGPVAFELPMSLFLPYTDAIPAPPATVTPPPVNEQHDNANDGQPAAAPAAAGAAVAPGEEPPN</sequence>
<organism evidence="2 3">
    <name type="scientific">Vitrella brassicaformis (strain CCMP3155)</name>
    <dbReference type="NCBI Taxonomy" id="1169540"/>
    <lineage>
        <taxon>Eukaryota</taxon>
        <taxon>Sar</taxon>
        <taxon>Alveolata</taxon>
        <taxon>Colpodellida</taxon>
        <taxon>Vitrellaceae</taxon>
        <taxon>Vitrella</taxon>
    </lineage>
</organism>
<reference evidence="2 3" key="1">
    <citation type="submission" date="2014-11" db="EMBL/GenBank/DDBJ databases">
        <authorList>
            <person name="Zhu J."/>
            <person name="Qi W."/>
            <person name="Song R."/>
        </authorList>
    </citation>
    <scope>NUCLEOTIDE SEQUENCE [LARGE SCALE GENOMIC DNA]</scope>
</reference>
<gene>
    <name evidence="2" type="ORF">Vbra_18735</name>
</gene>
<feature type="region of interest" description="Disordered" evidence="1">
    <location>
        <begin position="439"/>
        <end position="478"/>
    </location>
</feature>
<evidence type="ECO:0000313" key="3">
    <source>
        <dbReference type="Proteomes" id="UP000041254"/>
    </source>
</evidence>